<proteinExistence type="predicted"/>
<feature type="transmembrane region" description="Helical" evidence="1">
    <location>
        <begin position="159"/>
        <end position="176"/>
    </location>
</feature>
<feature type="transmembrane region" description="Helical" evidence="1">
    <location>
        <begin position="220"/>
        <end position="238"/>
    </location>
</feature>
<reference evidence="2 3" key="1">
    <citation type="journal article" date="2019" name="Int. J. Syst. Evol. Microbiol.">
        <title>The Global Catalogue of Microorganisms (GCM) 10K type strain sequencing project: providing services to taxonomists for standard genome sequencing and annotation.</title>
        <authorList>
            <consortium name="The Broad Institute Genomics Platform"/>
            <consortium name="The Broad Institute Genome Sequencing Center for Infectious Disease"/>
            <person name="Wu L."/>
            <person name="Ma J."/>
        </authorList>
    </citation>
    <scope>NUCLEOTIDE SEQUENCE [LARGE SCALE GENOMIC DNA]</scope>
    <source>
        <strain evidence="2 3">JCM 15309</strain>
    </source>
</reference>
<organism evidence="2 3">
    <name type="scientific">Nocardioides panacihumi</name>
    <dbReference type="NCBI Taxonomy" id="400774"/>
    <lineage>
        <taxon>Bacteria</taxon>
        <taxon>Bacillati</taxon>
        <taxon>Actinomycetota</taxon>
        <taxon>Actinomycetes</taxon>
        <taxon>Propionibacteriales</taxon>
        <taxon>Nocardioidaceae</taxon>
        <taxon>Nocardioides</taxon>
    </lineage>
</organism>
<keyword evidence="1" id="KW-1133">Transmembrane helix</keyword>
<feature type="transmembrane region" description="Helical" evidence="1">
    <location>
        <begin position="464"/>
        <end position="484"/>
    </location>
</feature>
<feature type="transmembrane region" description="Helical" evidence="1">
    <location>
        <begin position="353"/>
        <end position="370"/>
    </location>
</feature>
<evidence type="ECO:0008006" key="4">
    <source>
        <dbReference type="Google" id="ProtNLM"/>
    </source>
</evidence>
<feature type="transmembrane region" description="Helical" evidence="1">
    <location>
        <begin position="440"/>
        <end position="457"/>
    </location>
</feature>
<keyword evidence="1" id="KW-0472">Membrane</keyword>
<keyword evidence="3" id="KW-1185">Reference proteome</keyword>
<feature type="transmembrane region" description="Helical" evidence="1">
    <location>
        <begin position="185"/>
        <end position="214"/>
    </location>
</feature>
<name>A0ABN2RWW3_9ACTN</name>
<sequence>MTLTEETAPAQPLPSYTSGSSRVWLVAAWVAAFVAAAAHVWVARSALSKGFPTFSYDEVDTLMAGRAALGVPSPQISGAGYFPLSSILTAPVWWLTSDPFTFYRVTTVVGVVIALATIWPLARIATRFGLTTPQAVTVAAVVMALPARSVQADYALSEKPLFLLLTLSVLAAIRLGERPTALRGVLFGVLVALTYFTHARMLVFVPAAAVWLLVFAVRRWQAALAGLVTLLPLSWAAGQLARHIDTLVDPAGFQQGDKILTNLSVGNADMLLRAGLGQAWEQLVSGFGLALVGLVVAFVLARRELRDRSAGPACLVLLTTFALYGGSSLAWGAEDQLYATTWRRLDAWIYGRYADPAVELLVLIALCAIVRGVSRSTVVAAWCLALAIAVPTVLWLAPQAPTGAFITPAHIPGAMAWWWALPTHTTVPGVVPTLTNANRFWLIASLTAVLPLVVLAATRVRARLAGLLTIGVVLTLAGAGSVFADQASGHYQETHQVISPLARELRTILAEHPGTTVGYDAACPKPVWQAGGRRNRFMWQLLPTIVSNRTTGVDIAIVCREAADRMAPGAISLDQSAFGRIYAWVLPGPLQDELLADGTLESTS</sequence>
<protein>
    <recommendedName>
        <fullName evidence="4">Glycosyltransferase RgtA/B/C/D-like domain-containing protein</fullName>
    </recommendedName>
</protein>
<feature type="transmembrane region" description="Helical" evidence="1">
    <location>
        <begin position="377"/>
        <end position="397"/>
    </location>
</feature>
<dbReference type="EMBL" id="BAAAPB010000008">
    <property type="protein sequence ID" value="GAA1976395.1"/>
    <property type="molecule type" value="Genomic_DNA"/>
</dbReference>
<feature type="transmembrane region" description="Helical" evidence="1">
    <location>
        <begin position="23"/>
        <end position="42"/>
    </location>
</feature>
<evidence type="ECO:0000313" key="2">
    <source>
        <dbReference type="EMBL" id="GAA1976395.1"/>
    </source>
</evidence>
<dbReference type="RefSeq" id="WP_344048331.1">
    <property type="nucleotide sequence ID" value="NZ_BAAAPB010000008.1"/>
</dbReference>
<evidence type="ECO:0000256" key="1">
    <source>
        <dbReference type="SAM" id="Phobius"/>
    </source>
</evidence>
<accession>A0ABN2RWW3</accession>
<dbReference type="Proteomes" id="UP001500571">
    <property type="component" value="Unassembled WGS sequence"/>
</dbReference>
<gene>
    <name evidence="2" type="ORF">GCM10009798_41990</name>
</gene>
<comment type="caution">
    <text evidence="2">The sequence shown here is derived from an EMBL/GenBank/DDBJ whole genome shotgun (WGS) entry which is preliminary data.</text>
</comment>
<feature type="transmembrane region" description="Helical" evidence="1">
    <location>
        <begin position="101"/>
        <end position="121"/>
    </location>
</feature>
<evidence type="ECO:0000313" key="3">
    <source>
        <dbReference type="Proteomes" id="UP001500571"/>
    </source>
</evidence>
<feature type="transmembrane region" description="Helical" evidence="1">
    <location>
        <begin position="282"/>
        <end position="301"/>
    </location>
</feature>
<keyword evidence="1" id="KW-0812">Transmembrane</keyword>
<feature type="transmembrane region" description="Helical" evidence="1">
    <location>
        <begin position="313"/>
        <end position="333"/>
    </location>
</feature>